<proteinExistence type="inferred from homology"/>
<accession>A0A177TXB0</accession>
<dbReference type="EMBL" id="LWDF02000669">
    <property type="protein sequence ID" value="KAE8244351.1"/>
    <property type="molecule type" value="Genomic_DNA"/>
</dbReference>
<evidence type="ECO:0000256" key="2">
    <source>
        <dbReference type="ARBA" id="ARBA00017835"/>
    </source>
</evidence>
<evidence type="ECO:0000313" key="5">
    <source>
        <dbReference type="Proteomes" id="UP000077521"/>
    </source>
</evidence>
<dbReference type="PANTHER" id="PTHR11001">
    <property type="entry name" value="MITOCHONDRIAL FISSION PROCESS PROTEIN 1"/>
    <property type="match status" value="1"/>
</dbReference>
<dbReference type="Proteomes" id="UP000077521">
    <property type="component" value="Unassembled WGS sequence"/>
</dbReference>
<reference evidence="4" key="2">
    <citation type="journal article" date="2019" name="IMA Fungus">
        <title>Genome sequencing and comparison of five Tilletia species to identify candidate genes for the detection of regulated species infecting wheat.</title>
        <authorList>
            <person name="Nguyen H.D.T."/>
            <person name="Sultana T."/>
            <person name="Kesanakurti P."/>
            <person name="Hambleton S."/>
        </authorList>
    </citation>
    <scope>NUCLEOTIDE SEQUENCE</scope>
    <source>
        <strain evidence="4">DAOMC 236416</strain>
    </source>
</reference>
<dbReference type="PANTHER" id="PTHR11001:SF2">
    <property type="entry name" value="MITOCHONDRIAL FISSION PROCESS PROTEIN 1"/>
    <property type="match status" value="1"/>
</dbReference>
<dbReference type="Pfam" id="PF10558">
    <property type="entry name" value="MTP18"/>
    <property type="match status" value="1"/>
</dbReference>
<dbReference type="AlphaFoldDB" id="A0A177TXB0"/>
<comment type="similarity">
    <text evidence="1">Belongs to the MTFP1 family.</text>
</comment>
<name>A0A177TXB0_9BASI</name>
<gene>
    <name evidence="4" type="ORF">A4X13_0g6658</name>
</gene>
<sequence>MSSSPSARHPSEADRDTVQTSLEEGPARGLAYAARLRTLLVAGSRYVAYTSDIGEAIRPIVTPAVVRAAYAVSWLYLGGDVGYAGWRTWQTSEAGPAAANTGANGSVGSAVSSALPEKDELRRRLANVQTTQDAKAAASDVASETSRALSAATSGGSVPAEVAFVMARRAVFQTLASMALPAFTIHSIVRYSAPLFARSASRRLASLGPTISGLACVPALPFIFDHPVEQAVDYVFDKIEDVVLPAASATEARRAKQAAAKEAKEGMTEVVEEAKKKV</sequence>
<dbReference type="GO" id="GO:0000266">
    <property type="term" value="P:mitochondrial fission"/>
    <property type="evidence" value="ECO:0007669"/>
    <property type="project" value="TreeGrafter"/>
</dbReference>
<dbReference type="OrthoDB" id="424969at2759"/>
<organism evidence="4 5">
    <name type="scientific">Tilletia indica</name>
    <dbReference type="NCBI Taxonomy" id="43049"/>
    <lineage>
        <taxon>Eukaryota</taxon>
        <taxon>Fungi</taxon>
        <taxon>Dikarya</taxon>
        <taxon>Basidiomycota</taxon>
        <taxon>Ustilaginomycotina</taxon>
        <taxon>Exobasidiomycetes</taxon>
        <taxon>Tilletiales</taxon>
        <taxon>Tilletiaceae</taxon>
        <taxon>Tilletia</taxon>
    </lineage>
</organism>
<evidence type="ECO:0000313" key="4">
    <source>
        <dbReference type="EMBL" id="KAE8244351.1"/>
    </source>
</evidence>
<reference evidence="4" key="1">
    <citation type="submission" date="2016-04" db="EMBL/GenBank/DDBJ databases">
        <authorList>
            <person name="Nguyen H.D."/>
            <person name="Samba Siva P."/>
            <person name="Cullis J."/>
            <person name="Levesque C.A."/>
            <person name="Hambleton S."/>
        </authorList>
    </citation>
    <scope>NUCLEOTIDE SEQUENCE</scope>
    <source>
        <strain evidence="4">DAOMC 236416</strain>
    </source>
</reference>
<evidence type="ECO:0000256" key="3">
    <source>
        <dbReference type="ARBA" id="ARBA00029631"/>
    </source>
</evidence>
<dbReference type="GO" id="GO:0005739">
    <property type="term" value="C:mitochondrion"/>
    <property type="evidence" value="ECO:0007669"/>
    <property type="project" value="TreeGrafter"/>
</dbReference>
<evidence type="ECO:0000256" key="1">
    <source>
        <dbReference type="ARBA" id="ARBA00009224"/>
    </source>
</evidence>
<comment type="caution">
    <text evidence="4">The sequence shown here is derived from an EMBL/GenBank/DDBJ whole genome shotgun (WGS) entry which is preliminary data.</text>
</comment>
<protein>
    <recommendedName>
        <fullName evidence="2">Mitochondrial fission process protein 1</fullName>
    </recommendedName>
    <alternativeName>
        <fullName evidence="3">Mitochondrial 18 kDa protein</fullName>
    </alternativeName>
</protein>
<keyword evidence="5" id="KW-1185">Reference proteome</keyword>
<dbReference type="InterPro" id="IPR019560">
    <property type="entry name" value="Mitochondrial_18_kDa_protein"/>
</dbReference>